<dbReference type="Pfam" id="PF01547">
    <property type="entry name" value="SBP_bac_1"/>
    <property type="match status" value="1"/>
</dbReference>
<dbReference type="PATRIC" id="fig|797303.5.peg.1582"/>
<feature type="region of interest" description="Disordered" evidence="1">
    <location>
        <begin position="305"/>
        <end position="471"/>
    </location>
</feature>
<dbReference type="InterPro" id="IPR050490">
    <property type="entry name" value="Bact_solute-bd_prot1"/>
</dbReference>
<dbReference type="PANTHER" id="PTHR43649:SF12">
    <property type="entry name" value="DIACETYLCHITOBIOSE BINDING PROTEIN DASA"/>
    <property type="match status" value="1"/>
</dbReference>
<reference evidence="2 3" key="1">
    <citation type="journal article" date="2014" name="PLoS Genet.">
        <title>Phylogenetically driven sequencing of extremely halophilic archaea reveals strategies for static and dynamic osmo-response.</title>
        <authorList>
            <person name="Becker E.A."/>
            <person name="Seitzer P.M."/>
            <person name="Tritt A."/>
            <person name="Larsen D."/>
            <person name="Krusor M."/>
            <person name="Yao A.I."/>
            <person name="Wu D."/>
            <person name="Madern D."/>
            <person name="Eisen J.A."/>
            <person name="Darling A.E."/>
            <person name="Facciotti M.T."/>
        </authorList>
    </citation>
    <scope>NUCLEOTIDE SEQUENCE [LARGE SCALE GENOMIC DNA]</scope>
    <source>
        <strain evidence="2 3">DSM 15624</strain>
    </source>
</reference>
<feature type="compositionally biased region" description="Low complexity" evidence="1">
    <location>
        <begin position="373"/>
        <end position="384"/>
    </location>
</feature>
<dbReference type="PANTHER" id="PTHR43649">
    <property type="entry name" value="ARABINOSE-BINDING PROTEIN-RELATED"/>
    <property type="match status" value="1"/>
</dbReference>
<feature type="compositionally biased region" description="Basic and acidic residues" evidence="1">
    <location>
        <begin position="413"/>
        <end position="440"/>
    </location>
</feature>
<comment type="caution">
    <text evidence="2">The sequence shown here is derived from an EMBL/GenBank/DDBJ whole genome shotgun (WGS) entry which is preliminary data.</text>
</comment>
<protein>
    <submittedName>
        <fullName evidence="2">Family 1 extracellular solute-binding protein</fullName>
    </submittedName>
</protein>
<evidence type="ECO:0000256" key="1">
    <source>
        <dbReference type="SAM" id="MobiDB-lite"/>
    </source>
</evidence>
<feature type="compositionally biased region" description="Basic residues" evidence="1">
    <location>
        <begin position="305"/>
        <end position="316"/>
    </location>
</feature>
<name>L9YRP3_NATP1</name>
<organism evidence="2 3">
    <name type="scientific">Natrinema pellirubrum (strain DSM 15624 / CIP 106293 / JCM 10476 / NCIMB 786 / 157)</name>
    <dbReference type="NCBI Taxonomy" id="797303"/>
    <lineage>
        <taxon>Archaea</taxon>
        <taxon>Methanobacteriati</taxon>
        <taxon>Methanobacteriota</taxon>
        <taxon>Stenosarchaea group</taxon>
        <taxon>Halobacteria</taxon>
        <taxon>Halobacteriales</taxon>
        <taxon>Natrialbaceae</taxon>
        <taxon>Natrinema</taxon>
    </lineage>
</organism>
<dbReference type="EMBL" id="AOIE01000045">
    <property type="protein sequence ID" value="ELY76895.1"/>
    <property type="molecule type" value="Genomic_DNA"/>
</dbReference>
<accession>L9YRP3</accession>
<evidence type="ECO:0000313" key="2">
    <source>
        <dbReference type="EMBL" id="ELY76895.1"/>
    </source>
</evidence>
<evidence type="ECO:0000313" key="3">
    <source>
        <dbReference type="Proteomes" id="UP000011593"/>
    </source>
</evidence>
<feature type="compositionally biased region" description="Polar residues" evidence="1">
    <location>
        <begin position="460"/>
        <end position="471"/>
    </location>
</feature>
<dbReference type="Gene3D" id="3.40.190.10">
    <property type="entry name" value="Periplasmic binding protein-like II"/>
    <property type="match status" value="2"/>
</dbReference>
<feature type="compositionally biased region" description="Gly residues" evidence="1">
    <location>
        <begin position="401"/>
        <end position="410"/>
    </location>
</feature>
<sequence length="471" mass="51180">MMTADSGVAGIIRDEGDGPSVQQALWDAGLDEDINIEIQTVVSNSASRMQTAQSALEAGRAPPDIHMMDSGWTVLFILRNQTVNLTEELSDDVLERVNSDYLEAILETARDPQTGDLHALPLFPDLGFTLYRQDLLEDAGYDTSGWGTDPPRWEEFASAVRDARDGAGLDYGFTTQAAAYEGLSCCTFNEVMTSWGGAYFGGTDNLFTAGERPITVDEEPVIDAIRMMRSFIEGEGSDADQYAQICPSAIVQWTEQQSLSPFADGDAVSKPQLVVRDRTDRRGRGFRRGPWRDDPAVRGLRIRRRVRGHRRHHGRTRRLEPRREPVLGSAGGGAAGPRGVRHRGGHADGVRTRGVSPPEPRAGRRSGSGGGRPRCPLCRRGPVGQRERGPTAGDRSLAGTVGAGLSGGQRGLPRRERSRDGDERPCRGTRTERGGGDYRWRLTQIRTGSATLDGAKTGSGPATPSSTGWRD</sequence>
<dbReference type="InterPro" id="IPR006059">
    <property type="entry name" value="SBP"/>
</dbReference>
<dbReference type="SUPFAM" id="SSF53850">
    <property type="entry name" value="Periplasmic binding protein-like II"/>
    <property type="match status" value="1"/>
</dbReference>
<dbReference type="AlphaFoldDB" id="L9YRP3"/>
<keyword evidence="3" id="KW-1185">Reference proteome</keyword>
<proteinExistence type="predicted"/>
<dbReference type="Proteomes" id="UP000011593">
    <property type="component" value="Unassembled WGS sequence"/>
</dbReference>
<gene>
    <name evidence="2" type="ORF">C488_07822</name>
</gene>